<feature type="non-terminal residue" evidence="1">
    <location>
        <position position="55"/>
    </location>
</feature>
<comment type="caution">
    <text evidence="1">The sequence shown here is derived from an EMBL/GenBank/DDBJ whole genome shotgun (WGS) entry which is preliminary data.</text>
</comment>
<dbReference type="AlphaFoldDB" id="A0A7J9B205"/>
<evidence type="ECO:0000313" key="2">
    <source>
        <dbReference type="Proteomes" id="UP000593574"/>
    </source>
</evidence>
<reference evidence="1 2" key="1">
    <citation type="journal article" date="2019" name="Genome Biol. Evol.">
        <title>Insights into the evolution of the New World diploid cottons (Gossypium, subgenus Houzingenia) based on genome sequencing.</title>
        <authorList>
            <person name="Grover C.E."/>
            <person name="Arick M.A. 2nd"/>
            <person name="Thrash A."/>
            <person name="Conover J.L."/>
            <person name="Sanders W.S."/>
            <person name="Peterson D.G."/>
            <person name="Frelichowski J.E."/>
            <person name="Scheffler J.A."/>
            <person name="Scheffler B.E."/>
            <person name="Wendel J.F."/>
        </authorList>
    </citation>
    <scope>NUCLEOTIDE SEQUENCE [LARGE SCALE GENOMIC DNA]</scope>
    <source>
        <strain evidence="1">4</strain>
        <tissue evidence="1">Leaf</tissue>
    </source>
</reference>
<evidence type="ECO:0008006" key="3">
    <source>
        <dbReference type="Google" id="ProtNLM"/>
    </source>
</evidence>
<keyword evidence="2" id="KW-1185">Reference proteome</keyword>
<protein>
    <recommendedName>
        <fullName evidence="3">RNase H type-1 domain-containing protein</fullName>
    </recommendedName>
</protein>
<sequence>MGYNKILIYTDSLEVVNTFQNIHLTKSTSALMPSERIEDLHVFVDAPEGLEANLC</sequence>
<dbReference type="Proteomes" id="UP000593574">
    <property type="component" value="Unassembled WGS sequence"/>
</dbReference>
<organism evidence="1 2">
    <name type="scientific">Gossypium laxum</name>
    <dbReference type="NCBI Taxonomy" id="34288"/>
    <lineage>
        <taxon>Eukaryota</taxon>
        <taxon>Viridiplantae</taxon>
        <taxon>Streptophyta</taxon>
        <taxon>Embryophyta</taxon>
        <taxon>Tracheophyta</taxon>
        <taxon>Spermatophyta</taxon>
        <taxon>Magnoliopsida</taxon>
        <taxon>eudicotyledons</taxon>
        <taxon>Gunneridae</taxon>
        <taxon>Pentapetalae</taxon>
        <taxon>rosids</taxon>
        <taxon>malvids</taxon>
        <taxon>Malvales</taxon>
        <taxon>Malvaceae</taxon>
        <taxon>Malvoideae</taxon>
        <taxon>Gossypium</taxon>
    </lineage>
</organism>
<proteinExistence type="predicted"/>
<accession>A0A7J9B205</accession>
<name>A0A7J9B205_9ROSI</name>
<evidence type="ECO:0000313" key="1">
    <source>
        <dbReference type="EMBL" id="MBA0730348.1"/>
    </source>
</evidence>
<dbReference type="EMBL" id="JABEZV010444422">
    <property type="protein sequence ID" value="MBA0730348.1"/>
    <property type="molecule type" value="Genomic_DNA"/>
</dbReference>
<gene>
    <name evidence="1" type="ORF">Golax_023032</name>
</gene>